<gene>
    <name evidence="1" type="ORF">GCM10007424_19810</name>
</gene>
<dbReference type="RefSeq" id="WP_188621122.1">
    <property type="nucleotide sequence ID" value="NZ_BMJE01000004.1"/>
</dbReference>
<dbReference type="EMBL" id="BMJE01000004">
    <property type="protein sequence ID" value="GGB79673.1"/>
    <property type="molecule type" value="Genomic_DNA"/>
</dbReference>
<proteinExistence type="predicted"/>
<organism evidence="1 2">
    <name type="scientific">Flavobacterium suaedae</name>
    <dbReference type="NCBI Taxonomy" id="1767027"/>
    <lineage>
        <taxon>Bacteria</taxon>
        <taxon>Pseudomonadati</taxon>
        <taxon>Bacteroidota</taxon>
        <taxon>Flavobacteriia</taxon>
        <taxon>Flavobacteriales</taxon>
        <taxon>Flavobacteriaceae</taxon>
        <taxon>Flavobacterium</taxon>
    </lineage>
</organism>
<name>A0ABQ1JVR8_9FLAO</name>
<reference evidence="2" key="1">
    <citation type="journal article" date="2019" name="Int. J. Syst. Evol. Microbiol.">
        <title>The Global Catalogue of Microorganisms (GCM) 10K type strain sequencing project: providing services to taxonomists for standard genome sequencing and annotation.</title>
        <authorList>
            <consortium name="The Broad Institute Genomics Platform"/>
            <consortium name="The Broad Institute Genome Sequencing Center for Infectious Disease"/>
            <person name="Wu L."/>
            <person name="Ma J."/>
        </authorList>
    </citation>
    <scope>NUCLEOTIDE SEQUENCE [LARGE SCALE GENOMIC DNA]</scope>
    <source>
        <strain evidence="2">CGMCC 1.15461</strain>
    </source>
</reference>
<comment type="caution">
    <text evidence="1">The sequence shown here is derived from an EMBL/GenBank/DDBJ whole genome shotgun (WGS) entry which is preliminary data.</text>
</comment>
<evidence type="ECO:0000313" key="2">
    <source>
        <dbReference type="Proteomes" id="UP000615760"/>
    </source>
</evidence>
<protein>
    <submittedName>
        <fullName evidence="1">Uncharacterized protein</fullName>
    </submittedName>
</protein>
<dbReference type="Proteomes" id="UP000615760">
    <property type="component" value="Unassembled WGS sequence"/>
</dbReference>
<evidence type="ECO:0000313" key="1">
    <source>
        <dbReference type="EMBL" id="GGB79673.1"/>
    </source>
</evidence>
<sequence length="252" mass="29308">MKLLLTLLLYGSLLYSQKIDFSTVLKNSNYLSIPKDDTTIEKTPDKVIESINKMTWETSLDVENTLKFTITKNVDLYILITGNGYKKYAYFLPYNHSKNTVTNNPVKINLRWSYNNEEGFETKLLNKPLIETQQINNKTFLLLKERVHNGNMYNAVVTKVFELTPKLDMQLKFCFEEVSQLTFEETMINRQFSKNKIDSFINGKLIGSVTIDIEKGVIINSKCINNDYCNYLIKSSGENQSDFLKKGYEVWY</sequence>
<accession>A0ABQ1JVR8</accession>
<keyword evidence="2" id="KW-1185">Reference proteome</keyword>